<dbReference type="InterPro" id="IPR046267">
    <property type="entry name" value="DUF6300"/>
</dbReference>
<dbReference type="AlphaFoldDB" id="A0A4D4MFD9"/>
<gene>
    <name evidence="2" type="ORF">SAV14893_083100</name>
    <name evidence="3" type="ORF">SAV31267_001830</name>
</gene>
<accession>A0A4D4MFD9</accession>
<protein>
    <submittedName>
        <fullName evidence="3">Uncharacterized protein</fullName>
    </submittedName>
</protein>
<evidence type="ECO:0000313" key="4">
    <source>
        <dbReference type="Proteomes" id="UP000299211"/>
    </source>
</evidence>
<dbReference type="Proteomes" id="UP000299211">
    <property type="component" value="Unassembled WGS sequence"/>
</dbReference>
<comment type="caution">
    <text evidence="3">The sequence shown here is derived from an EMBL/GenBank/DDBJ whole genome shotgun (WGS) entry which is preliminary data.</text>
</comment>
<dbReference type="EMBL" id="BJHX01000001">
    <property type="protein sequence ID" value="GDY68917.1"/>
    <property type="molecule type" value="Genomic_DNA"/>
</dbReference>
<dbReference type="Pfam" id="PF19817">
    <property type="entry name" value="DUF6300"/>
    <property type="match status" value="1"/>
</dbReference>
<evidence type="ECO:0000313" key="2">
    <source>
        <dbReference type="EMBL" id="GDY68917.1"/>
    </source>
</evidence>
<dbReference type="EMBL" id="BJHY01000001">
    <property type="protein sequence ID" value="GDY70698.1"/>
    <property type="molecule type" value="Genomic_DNA"/>
</dbReference>
<feature type="region of interest" description="Disordered" evidence="1">
    <location>
        <begin position="116"/>
        <end position="143"/>
    </location>
</feature>
<organism evidence="3 4">
    <name type="scientific">Streptomyces avermitilis</name>
    <dbReference type="NCBI Taxonomy" id="33903"/>
    <lineage>
        <taxon>Bacteria</taxon>
        <taxon>Bacillati</taxon>
        <taxon>Actinomycetota</taxon>
        <taxon>Actinomycetes</taxon>
        <taxon>Kitasatosporales</taxon>
        <taxon>Streptomycetaceae</taxon>
        <taxon>Streptomyces</taxon>
    </lineage>
</organism>
<proteinExistence type="predicted"/>
<reference evidence="2 5" key="2">
    <citation type="submission" date="2019-04" db="EMBL/GenBank/DDBJ databases">
        <title>Draft genome sequences of Streptomyces avermitilis NBRC 14893.</title>
        <authorList>
            <person name="Komaki H."/>
            <person name="Tamura T."/>
            <person name="Hosoyama A."/>
        </authorList>
    </citation>
    <scope>NUCLEOTIDE SEQUENCE [LARGE SCALE GENOMIC DNA]</scope>
    <source>
        <strain evidence="2 5">NBRC 14893</strain>
    </source>
</reference>
<evidence type="ECO:0000256" key="1">
    <source>
        <dbReference type="SAM" id="MobiDB-lite"/>
    </source>
</evidence>
<evidence type="ECO:0000313" key="3">
    <source>
        <dbReference type="EMBL" id="GDY70698.1"/>
    </source>
</evidence>
<dbReference type="RefSeq" id="WP_037651278.1">
    <property type="nucleotide sequence ID" value="NZ_BAABTN010000023.1"/>
</dbReference>
<sequence>MSFTWRYVVRPDGSFCRVGNLDGSLDNVSAEELAQLHTTDRDDDEQPARPCSRCGGDLLLHWHGPLMTGVWMELCPACDARRPAARAFIQWYRDPDRDPKALPQLFEDWENETMHAHGWARAPQPEAPPSPPAHLRLVPRGQG</sequence>
<evidence type="ECO:0000313" key="5">
    <source>
        <dbReference type="Proteomes" id="UP000302139"/>
    </source>
</evidence>
<dbReference type="Proteomes" id="UP000302139">
    <property type="component" value="Unassembled WGS sequence"/>
</dbReference>
<name>A0A4D4MFD9_STRAX</name>
<reference evidence="3 4" key="1">
    <citation type="submission" date="2019-04" db="EMBL/GenBank/DDBJ databases">
        <title>Draft genome sequences of Streptomyces avermitilis ATCC 31267.</title>
        <authorList>
            <person name="Komaki H."/>
            <person name="Tamura T."/>
            <person name="Hosoyama A."/>
        </authorList>
    </citation>
    <scope>NUCLEOTIDE SEQUENCE [LARGE SCALE GENOMIC DNA]</scope>
    <source>
        <strain evidence="3 4">ATCC 31267</strain>
    </source>
</reference>